<sequence length="203" mass="21839">MESSRWLSKSWSWPRAATISAVFSLLTRARAAGFDDPPAVRVAKFASIRGEVKRMASLLSSPEAQVSRKIIPAIMTQYCVDDERHILPRVVVNTEMLDANALEITCSESRSTGYLLSGDIHQCRKDSTRPADPCFMLVVMLEPLGPAAGRGFKAVEEPCACTEAQPNVCPRTGSSLVEGKASPPDIGLVRSLSAVAISGIHIG</sequence>
<name>A0A7J6NBX2_PEROL</name>
<gene>
    <name evidence="2" type="ORF">FOZ60_012135</name>
</gene>
<organism evidence="2 3">
    <name type="scientific">Perkinsus olseni</name>
    <name type="common">Perkinsus atlanticus</name>
    <dbReference type="NCBI Taxonomy" id="32597"/>
    <lineage>
        <taxon>Eukaryota</taxon>
        <taxon>Sar</taxon>
        <taxon>Alveolata</taxon>
        <taxon>Perkinsozoa</taxon>
        <taxon>Perkinsea</taxon>
        <taxon>Perkinsida</taxon>
        <taxon>Perkinsidae</taxon>
        <taxon>Perkinsus</taxon>
    </lineage>
</organism>
<reference evidence="2 3" key="1">
    <citation type="submission" date="2020-04" db="EMBL/GenBank/DDBJ databases">
        <title>Perkinsus olseni comparative genomics.</title>
        <authorList>
            <person name="Bogema D.R."/>
        </authorList>
    </citation>
    <scope>NUCLEOTIDE SEQUENCE [LARGE SCALE GENOMIC DNA]</scope>
    <source>
        <strain evidence="2">00978-12</strain>
    </source>
</reference>
<evidence type="ECO:0000313" key="2">
    <source>
        <dbReference type="EMBL" id="KAF4681392.1"/>
    </source>
</evidence>
<keyword evidence="1" id="KW-0732">Signal</keyword>
<dbReference type="EMBL" id="JABANP010000519">
    <property type="protein sequence ID" value="KAF4681392.1"/>
    <property type="molecule type" value="Genomic_DNA"/>
</dbReference>
<feature type="chain" id="PRO_5029551956" evidence="1">
    <location>
        <begin position="32"/>
        <end position="203"/>
    </location>
</feature>
<proteinExistence type="predicted"/>
<evidence type="ECO:0000313" key="3">
    <source>
        <dbReference type="Proteomes" id="UP000541610"/>
    </source>
</evidence>
<dbReference type="Proteomes" id="UP000541610">
    <property type="component" value="Unassembled WGS sequence"/>
</dbReference>
<comment type="caution">
    <text evidence="2">The sequence shown here is derived from an EMBL/GenBank/DDBJ whole genome shotgun (WGS) entry which is preliminary data.</text>
</comment>
<dbReference type="AlphaFoldDB" id="A0A7J6NBX2"/>
<accession>A0A7J6NBX2</accession>
<protein>
    <submittedName>
        <fullName evidence="2">Uncharacterized protein</fullName>
    </submittedName>
</protein>
<evidence type="ECO:0000256" key="1">
    <source>
        <dbReference type="SAM" id="SignalP"/>
    </source>
</evidence>
<feature type="signal peptide" evidence="1">
    <location>
        <begin position="1"/>
        <end position="31"/>
    </location>
</feature>